<name>A0ABT9BRY4_9MICO</name>
<sequence>MSSSVQLLDPALPESRVEFGVARAEFAGMQAARAAAEQWSACADVLREARAYPEVYAGPGPVDGARVEFAVRAAVADLAVRLGLTEHAVRDQAHIAETLIARMPMVWAWFREGEISAAHIRVVADVITDLPDEVLSRLEAEVLQRRSLPVPRLRSQLRLLVARLHPRPLAERHQVAALRRAVWIEPEPDGMALLITRMPEADATRALTHLNHLARQAAAHPDEARTLDQIRADLLRDLVAGDLTAGTGVGVTVGVLIPVETLLGVAERPATLDGVIPIDADTARRLAGTSSRWRRILTDPITGTILDYDRRTYRPPTDLDRLIRTTHPTCDFPGCGRASRTCDLDHTTAWHHGGTTSAANLRPLCRSHHRLKHETRWATDGTRWTSPTGHTTPTTNANDPPPF</sequence>
<organism evidence="4 5">
    <name type="scientific">Antiquaquibacter soli</name>
    <dbReference type="NCBI Taxonomy" id="3064523"/>
    <lineage>
        <taxon>Bacteria</taxon>
        <taxon>Bacillati</taxon>
        <taxon>Actinomycetota</taxon>
        <taxon>Actinomycetes</taxon>
        <taxon>Micrococcales</taxon>
        <taxon>Microbacteriaceae</taxon>
        <taxon>Antiquaquibacter</taxon>
    </lineage>
</organism>
<dbReference type="InterPro" id="IPR002711">
    <property type="entry name" value="HNH"/>
</dbReference>
<feature type="domain" description="HNH nuclease" evidence="3">
    <location>
        <begin position="318"/>
        <end position="370"/>
    </location>
</feature>
<dbReference type="Proteomes" id="UP001241072">
    <property type="component" value="Unassembled WGS sequence"/>
</dbReference>
<protein>
    <submittedName>
        <fullName evidence="4">DUF222 domain-containing protein</fullName>
    </submittedName>
</protein>
<feature type="compositionally biased region" description="Low complexity" evidence="2">
    <location>
        <begin position="381"/>
        <end position="403"/>
    </location>
</feature>
<comment type="caution">
    <text evidence="4">The sequence shown here is derived from an EMBL/GenBank/DDBJ whole genome shotgun (WGS) entry which is preliminary data.</text>
</comment>
<evidence type="ECO:0000259" key="3">
    <source>
        <dbReference type="SMART" id="SM00507"/>
    </source>
</evidence>
<dbReference type="InterPro" id="IPR003870">
    <property type="entry name" value="DUF222"/>
</dbReference>
<evidence type="ECO:0000313" key="4">
    <source>
        <dbReference type="EMBL" id="MDO7882145.1"/>
    </source>
</evidence>
<evidence type="ECO:0000313" key="5">
    <source>
        <dbReference type="Proteomes" id="UP001241072"/>
    </source>
</evidence>
<gene>
    <name evidence="4" type="ORF">Q5716_07910</name>
</gene>
<comment type="similarity">
    <text evidence="1">Belongs to the Rv1128c/1148c/1588c/1702c/1945/3466 family.</text>
</comment>
<dbReference type="Pfam" id="PF02720">
    <property type="entry name" value="DUF222"/>
    <property type="match status" value="1"/>
</dbReference>
<dbReference type="RefSeq" id="WP_305002528.1">
    <property type="nucleotide sequence ID" value="NZ_JAUQUB010000001.1"/>
</dbReference>
<dbReference type="EMBL" id="JAUQUB010000001">
    <property type="protein sequence ID" value="MDO7882145.1"/>
    <property type="molecule type" value="Genomic_DNA"/>
</dbReference>
<dbReference type="CDD" id="cd00085">
    <property type="entry name" value="HNHc"/>
    <property type="match status" value="1"/>
</dbReference>
<feature type="region of interest" description="Disordered" evidence="2">
    <location>
        <begin position="376"/>
        <end position="403"/>
    </location>
</feature>
<proteinExistence type="inferred from homology"/>
<reference evidence="4 5" key="1">
    <citation type="submission" date="2023-07" db="EMBL/GenBank/DDBJ databases">
        <title>Protaetiibacter sp. nov WY-16 isolated from soil.</title>
        <authorList>
            <person name="Liu B."/>
            <person name="Wan Y."/>
        </authorList>
    </citation>
    <scope>NUCLEOTIDE SEQUENCE [LARGE SCALE GENOMIC DNA]</scope>
    <source>
        <strain evidence="4 5">WY-16</strain>
    </source>
</reference>
<dbReference type="Gene3D" id="1.10.30.50">
    <property type="match status" value="1"/>
</dbReference>
<evidence type="ECO:0000256" key="2">
    <source>
        <dbReference type="SAM" id="MobiDB-lite"/>
    </source>
</evidence>
<accession>A0ABT9BRY4</accession>
<dbReference type="Pfam" id="PF01844">
    <property type="entry name" value="HNH"/>
    <property type="match status" value="1"/>
</dbReference>
<dbReference type="SMART" id="SM00507">
    <property type="entry name" value="HNHc"/>
    <property type="match status" value="1"/>
</dbReference>
<dbReference type="InterPro" id="IPR003615">
    <property type="entry name" value="HNH_nuc"/>
</dbReference>
<keyword evidence="5" id="KW-1185">Reference proteome</keyword>
<evidence type="ECO:0000256" key="1">
    <source>
        <dbReference type="ARBA" id="ARBA00023450"/>
    </source>
</evidence>